<comment type="caution">
    <text evidence="2">The sequence shown here is derived from an EMBL/GenBank/DDBJ whole genome shotgun (WGS) entry which is preliminary data.</text>
</comment>
<feature type="compositionally biased region" description="Low complexity" evidence="1">
    <location>
        <begin position="562"/>
        <end position="577"/>
    </location>
</feature>
<accession>A0A4D9D8H1</accession>
<protein>
    <submittedName>
        <fullName evidence="2">Uncharacterized protein</fullName>
    </submittedName>
</protein>
<feature type="region of interest" description="Disordered" evidence="1">
    <location>
        <begin position="367"/>
        <end position="386"/>
    </location>
</feature>
<feature type="compositionally biased region" description="Gly residues" evidence="1">
    <location>
        <begin position="493"/>
        <end position="502"/>
    </location>
</feature>
<name>A0A4D9D8H1_9STRA</name>
<feature type="compositionally biased region" description="Basic residues" evidence="1">
    <location>
        <begin position="701"/>
        <end position="714"/>
    </location>
</feature>
<feature type="region of interest" description="Disordered" evidence="1">
    <location>
        <begin position="1"/>
        <end position="88"/>
    </location>
</feature>
<keyword evidence="3" id="KW-1185">Reference proteome</keyword>
<feature type="compositionally biased region" description="Gly residues" evidence="1">
    <location>
        <begin position="672"/>
        <end position="683"/>
    </location>
</feature>
<dbReference type="AlphaFoldDB" id="A0A4D9D8H1"/>
<evidence type="ECO:0000256" key="1">
    <source>
        <dbReference type="SAM" id="MobiDB-lite"/>
    </source>
</evidence>
<proteinExistence type="predicted"/>
<feature type="region of interest" description="Disordered" evidence="1">
    <location>
        <begin position="661"/>
        <end position="744"/>
    </location>
</feature>
<feature type="compositionally biased region" description="Basic and acidic residues" evidence="1">
    <location>
        <begin position="1"/>
        <end position="26"/>
    </location>
</feature>
<sequence>MTKDAEKTSEIAKHEDVAGRHVHDHTTASTVAQAAQVGSDGPPLPTVTTEGSTNSEVETPWSSQSNPREGGPPSGTSAGTLPPSHAVSTALPDRHSTCYLLFPNYQPRPLRLPVDIDSLLLVVGALVVPNPKGFIVTDETLVGGHSLWRYLVRLFGSSCLGRSEANESGTWRSLTRALSQWGEKKAERLNALLGPIRWERECRSSEYFMRVPRGSSGGPVSVRGTFIVGVSLKDPMRDPTFYPQFQAAVASVAPGLSPAQFAVVVEEYLSTVWMSHEPLDIQRPICVHNRLTGPHGGRRRNLWRTAAAEEALAKKEENPFQALVKAVAQVRGDSGLLHPHYQPRGPPTPQGAMGEGENVEGWVEGEGGLGGKAGKGGKKGKREGGRGTGVDVEAFLRVLVAVTETDPDGYVVTDAQQAGGHSIWTFILKLLGPPCLGLKPLTEANTWFAVAKGMTRMKEVDEAGLRALKQGREWRRECTVRIHPMRVPRRGRAGLGPGGLGGEIARMGGEGEKEELEGGRSTEDVGSQSASGKNGVGQALAPGRSSSLPFTSPPSLPRAPDSDPSTHPLPPTTTAAASSACESSFAVADVRKVRGTFLTGITLRPPGPELEAALADAIQRIAPTFPRDRYQEAMNAYRTLWESHEALPLSHLLPSSHHKLAASRTFDPSKPGGAGLSGHGGGEAHLTDADATGSFSGPNGRGKKASGGGRKRKRPSDAEAARVGGKKGGKCGGEHARASVTTQNGKSSLDAQLVFIPAASTTPSSLGDPPAIHPLIMRADDVGRQGAEEVVPHVLPAVNLGPISSMNGGGSPMPTAGRYLENSVLVEM</sequence>
<evidence type="ECO:0000313" key="3">
    <source>
        <dbReference type="Proteomes" id="UP000355283"/>
    </source>
</evidence>
<dbReference type="EMBL" id="SDOX01000017">
    <property type="protein sequence ID" value="TFJ84899.1"/>
    <property type="molecule type" value="Genomic_DNA"/>
</dbReference>
<feature type="compositionally biased region" description="Low complexity" evidence="1">
    <location>
        <begin position="27"/>
        <end position="37"/>
    </location>
</feature>
<gene>
    <name evidence="2" type="ORF">NSK_003931</name>
</gene>
<evidence type="ECO:0000313" key="2">
    <source>
        <dbReference type="EMBL" id="TFJ84899.1"/>
    </source>
</evidence>
<reference evidence="2 3" key="1">
    <citation type="submission" date="2019-01" db="EMBL/GenBank/DDBJ databases">
        <title>Nuclear Genome Assembly of the Microalgal Biofuel strain Nannochloropsis salina CCMP1776.</title>
        <authorList>
            <person name="Hovde B."/>
        </authorList>
    </citation>
    <scope>NUCLEOTIDE SEQUENCE [LARGE SCALE GENOMIC DNA]</scope>
    <source>
        <strain evidence="2 3">CCMP1776</strain>
    </source>
</reference>
<feature type="region of interest" description="Disordered" evidence="1">
    <location>
        <begin position="489"/>
        <end position="577"/>
    </location>
</feature>
<dbReference type="Proteomes" id="UP000355283">
    <property type="component" value="Unassembled WGS sequence"/>
</dbReference>
<feature type="compositionally biased region" description="Polar residues" evidence="1">
    <location>
        <begin position="46"/>
        <end position="67"/>
    </location>
</feature>
<organism evidence="2 3">
    <name type="scientific">Nannochloropsis salina CCMP1776</name>
    <dbReference type="NCBI Taxonomy" id="1027361"/>
    <lineage>
        <taxon>Eukaryota</taxon>
        <taxon>Sar</taxon>
        <taxon>Stramenopiles</taxon>
        <taxon>Ochrophyta</taxon>
        <taxon>Eustigmatophyceae</taxon>
        <taxon>Eustigmatales</taxon>
        <taxon>Monodopsidaceae</taxon>
        <taxon>Microchloropsis</taxon>
        <taxon>Microchloropsis salina</taxon>
    </lineage>
</organism>